<organism evidence="1 2">
    <name type="scientific">Opisthorchis viverrini</name>
    <name type="common">Southeast Asian liver fluke</name>
    <dbReference type="NCBI Taxonomy" id="6198"/>
    <lineage>
        <taxon>Eukaryota</taxon>
        <taxon>Metazoa</taxon>
        <taxon>Spiralia</taxon>
        <taxon>Lophotrochozoa</taxon>
        <taxon>Platyhelminthes</taxon>
        <taxon>Trematoda</taxon>
        <taxon>Digenea</taxon>
        <taxon>Opisthorchiida</taxon>
        <taxon>Opisthorchiata</taxon>
        <taxon>Opisthorchiidae</taxon>
        <taxon>Opisthorchis</taxon>
    </lineage>
</organism>
<dbReference type="OrthoDB" id="6230219at2759"/>
<proteinExistence type="predicted"/>
<dbReference type="AlphaFoldDB" id="A0A074ZWU8"/>
<dbReference type="CTD" id="20325818"/>
<accession>A0A074ZWU8</accession>
<keyword evidence="2" id="KW-1185">Reference proteome</keyword>
<name>A0A074ZWU8_OPIVI</name>
<dbReference type="RefSeq" id="XP_009176624.1">
    <property type="nucleotide sequence ID" value="XM_009178360.1"/>
</dbReference>
<dbReference type="GeneID" id="20325818"/>
<gene>
    <name evidence="1" type="ORF">T265_11650</name>
</gene>
<reference evidence="1 2" key="1">
    <citation type="submission" date="2013-11" db="EMBL/GenBank/DDBJ databases">
        <title>Opisthorchis viverrini - life in the bile duct.</title>
        <authorList>
            <person name="Young N.D."/>
            <person name="Nagarajan N."/>
            <person name="Lin S.J."/>
            <person name="Korhonen P.K."/>
            <person name="Jex A.R."/>
            <person name="Hall R.S."/>
            <person name="Safavi-Hemami H."/>
            <person name="Kaewkong W."/>
            <person name="Bertrand D."/>
            <person name="Gao S."/>
            <person name="Seet Q."/>
            <person name="Wongkham S."/>
            <person name="Teh B.T."/>
            <person name="Wongkham C."/>
            <person name="Intapan P.M."/>
            <person name="Maleewong W."/>
            <person name="Yang X."/>
            <person name="Hu M."/>
            <person name="Wang Z."/>
            <person name="Hofmann A."/>
            <person name="Sternberg P.W."/>
            <person name="Tan P."/>
            <person name="Wang J."/>
            <person name="Gasser R.B."/>
        </authorList>
    </citation>
    <scope>NUCLEOTIDE SEQUENCE [LARGE SCALE GENOMIC DNA]</scope>
</reference>
<dbReference type="EMBL" id="KL597164">
    <property type="protein sequence ID" value="KER19639.1"/>
    <property type="molecule type" value="Genomic_DNA"/>
</dbReference>
<dbReference type="KEGG" id="ovi:T265_11650"/>
<evidence type="ECO:0000313" key="2">
    <source>
        <dbReference type="Proteomes" id="UP000054324"/>
    </source>
</evidence>
<sequence length="274" mass="31212">MTARESSMSDSIKSIIGDLVRCCGEPYVAAPEVTELLYTQLCSYAGQLIRGLRSQRLSLENILLAVRNDPLRLARVMDYYRVLDSGYSEDDTLGNLEDDEETYLSMIMLKRNSLKRLMDVSAQLKIQIADDDCELLPKHYAPFVEGRRLRLERIDRKISQLSVDEYLKFSKMRQSASLLTLAKPSTRLAFWRWISEQCPDVDTPVNQPVKFPSSLSEELRVLVHVLTGDLLHVIDLTLYYRQKLGIELSSPLTPVELKQAAHMKSVKFAASKVP</sequence>
<evidence type="ECO:0000313" key="1">
    <source>
        <dbReference type="EMBL" id="KER19639.1"/>
    </source>
</evidence>
<dbReference type="Proteomes" id="UP000054324">
    <property type="component" value="Unassembled WGS sequence"/>
</dbReference>
<protein>
    <submittedName>
        <fullName evidence="1">Uncharacterized protein</fullName>
    </submittedName>
</protein>